<gene>
    <name evidence="1" type="ORF">SOO65_03135</name>
</gene>
<reference evidence="1 2" key="1">
    <citation type="submission" date="2023-11" db="EMBL/GenBank/DDBJ databases">
        <title>Peredibacter starrii A3.12.</title>
        <authorList>
            <person name="Mitchell R.J."/>
        </authorList>
    </citation>
    <scope>NUCLEOTIDE SEQUENCE [LARGE SCALE GENOMIC DNA]</scope>
    <source>
        <strain evidence="1 2">A3.12</strain>
    </source>
</reference>
<dbReference type="AlphaFoldDB" id="A0AAX4HR85"/>
<evidence type="ECO:0000313" key="1">
    <source>
        <dbReference type="EMBL" id="WPU65732.1"/>
    </source>
</evidence>
<sequence length="350" mass="40075">MAWISLFLLFLSVEAAELPRFLTKHSPETLRFISMDGRYAYVQKKPGVLGMVSSFRSLDFIAEASSNDYLVKSSRFKQRLAIESIPNAHDEYNFLKNNRIMVVDFGNTITRDVGFGRNSKLHLKDEWISYFNAVEKVLHIQNLVTQKKYDIRLSKKANPFFVPEVEMVSSSTVIYTDINENGYSALIAYDLISQKSNIIYRSPQSATRLEMCQQENYLAVGEFPFEGVSRGSKILKFAGEMRGTSYTTLYSSVEQDLGNMVCLPEFIYFVKTMTQDKQINHRTTEAVRLNLKTQDVEVRSELKNVGQLLEMDGRVLIPLRGEFFVLEGKFNLGEDILKAVPTKEELQLDL</sequence>
<dbReference type="KEGG" id="psti:SOO65_03135"/>
<protein>
    <submittedName>
        <fullName evidence="1">Uncharacterized protein</fullName>
    </submittedName>
</protein>
<keyword evidence="2" id="KW-1185">Reference proteome</keyword>
<dbReference type="Proteomes" id="UP001324634">
    <property type="component" value="Chromosome"/>
</dbReference>
<evidence type="ECO:0000313" key="2">
    <source>
        <dbReference type="Proteomes" id="UP001324634"/>
    </source>
</evidence>
<dbReference type="RefSeq" id="WP_321396777.1">
    <property type="nucleotide sequence ID" value="NZ_CP139487.1"/>
</dbReference>
<dbReference type="EMBL" id="CP139487">
    <property type="protein sequence ID" value="WPU65732.1"/>
    <property type="molecule type" value="Genomic_DNA"/>
</dbReference>
<accession>A0AAX4HR85</accession>
<organism evidence="1 2">
    <name type="scientific">Peredibacter starrii</name>
    <dbReference type="NCBI Taxonomy" id="28202"/>
    <lineage>
        <taxon>Bacteria</taxon>
        <taxon>Pseudomonadati</taxon>
        <taxon>Bdellovibrionota</taxon>
        <taxon>Bacteriovoracia</taxon>
        <taxon>Bacteriovoracales</taxon>
        <taxon>Bacteriovoracaceae</taxon>
        <taxon>Peredibacter</taxon>
    </lineage>
</organism>
<proteinExistence type="predicted"/>
<name>A0AAX4HR85_9BACT</name>